<evidence type="ECO:0008006" key="5">
    <source>
        <dbReference type="Google" id="ProtNLM"/>
    </source>
</evidence>
<dbReference type="InterPro" id="IPR010621">
    <property type="entry name" value="DUF1214"/>
</dbReference>
<dbReference type="Gene3D" id="2.60.40.1610">
    <property type="entry name" value="Domain of unknown function DUF1254"/>
    <property type="match status" value="1"/>
</dbReference>
<evidence type="ECO:0000259" key="2">
    <source>
        <dbReference type="Pfam" id="PF06863"/>
    </source>
</evidence>
<dbReference type="EMBL" id="JACCHJ010000001">
    <property type="protein sequence ID" value="NYK08150.1"/>
    <property type="molecule type" value="Genomic_DNA"/>
</dbReference>
<keyword evidence="4" id="KW-1185">Reference proteome</keyword>
<dbReference type="InterPro" id="IPR037050">
    <property type="entry name" value="DUF1254_sf"/>
</dbReference>
<proteinExistence type="predicted"/>
<reference evidence="3 4" key="1">
    <citation type="submission" date="2020-07" db="EMBL/GenBank/DDBJ databases">
        <title>Sequencing the genomes of 1000 actinobacteria strains.</title>
        <authorList>
            <person name="Klenk H.-P."/>
        </authorList>
    </citation>
    <scope>NUCLEOTIDE SEQUENCE [LARGE SCALE GENOMIC DNA]</scope>
    <source>
        <strain evidence="3 4">DSM 15166</strain>
    </source>
</reference>
<dbReference type="PANTHER" id="PTHR36509">
    <property type="entry name" value="BLL3101 PROTEIN"/>
    <property type="match status" value="1"/>
</dbReference>
<dbReference type="AlphaFoldDB" id="A0A853DPW5"/>
<comment type="caution">
    <text evidence="3">The sequence shown here is derived from an EMBL/GenBank/DDBJ whole genome shotgun (WGS) entry which is preliminary data.</text>
</comment>
<dbReference type="PANTHER" id="PTHR36509:SF3">
    <property type="entry name" value="SIGNAL PEPTIDE PROTEIN"/>
    <property type="match status" value="1"/>
</dbReference>
<evidence type="ECO:0000313" key="3">
    <source>
        <dbReference type="EMBL" id="NYK08150.1"/>
    </source>
</evidence>
<dbReference type="Proteomes" id="UP000521075">
    <property type="component" value="Unassembled WGS sequence"/>
</dbReference>
<evidence type="ECO:0000313" key="4">
    <source>
        <dbReference type="Proteomes" id="UP000521075"/>
    </source>
</evidence>
<dbReference type="Pfam" id="PF06863">
    <property type="entry name" value="DUF1254"/>
    <property type="match status" value="1"/>
</dbReference>
<name>A0A853DPW5_9MICO</name>
<dbReference type="Pfam" id="PF06742">
    <property type="entry name" value="DUF1214"/>
    <property type="match status" value="1"/>
</dbReference>
<accession>A0A853DPW5</accession>
<organism evidence="3 4">
    <name type="scientific">Leifsonia naganoensis</name>
    <dbReference type="NCBI Taxonomy" id="150025"/>
    <lineage>
        <taxon>Bacteria</taxon>
        <taxon>Bacillati</taxon>
        <taxon>Actinomycetota</taxon>
        <taxon>Actinomycetes</taxon>
        <taxon>Micrococcales</taxon>
        <taxon>Microbacteriaceae</taxon>
        <taxon>Leifsonia</taxon>
    </lineage>
</organism>
<dbReference type="Gene3D" id="2.60.120.600">
    <property type="entry name" value="Domain of unknown function DUF1214, C-terminal domain"/>
    <property type="match status" value="1"/>
</dbReference>
<dbReference type="SUPFAM" id="SSF160935">
    <property type="entry name" value="VPA0735-like"/>
    <property type="match status" value="1"/>
</dbReference>
<dbReference type="RefSeq" id="WP_218874942.1">
    <property type="nucleotide sequence ID" value="NZ_BAAAHA010000002.1"/>
</dbReference>
<feature type="domain" description="DUF1214" evidence="1">
    <location>
        <begin position="339"/>
        <end position="445"/>
    </location>
</feature>
<evidence type="ECO:0000259" key="1">
    <source>
        <dbReference type="Pfam" id="PF06742"/>
    </source>
</evidence>
<sequence>MKRHDYRFDGGFPDQETVAEAYDRSDFVRAIVAYKHFFPAVSGMAIWAGTQAAGIVPNRVFGTMDTRPGQVGFTLNSDTPYAPLFLDLTAEPLVVTLPPGPIVGAALDIDQGWIADLGIAGPDAGAGGRHIFVPFDHPAEGLDDVDGFVHRGRGRRVVVGLRGIPQNGDVEKAIALLRSVTVAPLRDDQGWVEPVWTDLTGKPQDTTPFAVQGTLDYWRVLQEYIDTEPVHDDDRAYLGELAVLGMRAGQPFDPDDRLRSILTAAAAEADAQLRVQSLADRRPDRVVWPDRQWEWVTLRPENADFRVEGRTDVDARETWFYQAIAASPAMFRRQAGAGSLYWFSARDADGRYLDGGRAYTLQVPLPVPAGLFWSVTVYDAVTRSQIATEQDGAALRSLFELTGLPVSGATTLHFGPEAPQDAGAAWIQTIPGRGWFVYVRLYGPTAEAFDGSWTLGDFVAG</sequence>
<feature type="domain" description="DUF1254" evidence="2">
    <location>
        <begin position="72"/>
        <end position="175"/>
    </location>
</feature>
<dbReference type="InterPro" id="IPR010679">
    <property type="entry name" value="DUF1254"/>
</dbReference>
<dbReference type="InterPro" id="IPR037049">
    <property type="entry name" value="DUF1214_C_sf"/>
</dbReference>
<dbReference type="Gene3D" id="1.10.3360.10">
    <property type="entry name" value="VPA0735-like domain"/>
    <property type="match status" value="1"/>
</dbReference>
<protein>
    <recommendedName>
        <fullName evidence="5">DUF1254 domain-containing protein</fullName>
    </recommendedName>
</protein>
<gene>
    <name evidence="3" type="ORF">HNR14_000031</name>
</gene>